<evidence type="ECO:0000256" key="1">
    <source>
        <dbReference type="SAM" id="Phobius"/>
    </source>
</evidence>
<reference evidence="2 3" key="1">
    <citation type="submission" date="2024-10" db="EMBL/GenBank/DDBJ databases">
        <title>The Natural Products Discovery Center: Release of the First 8490 Sequenced Strains for Exploring Actinobacteria Biosynthetic Diversity.</title>
        <authorList>
            <person name="Kalkreuter E."/>
            <person name="Kautsar S.A."/>
            <person name="Yang D."/>
            <person name="Bader C.D."/>
            <person name="Teijaro C.N."/>
            <person name="Fluegel L."/>
            <person name="Davis C.M."/>
            <person name="Simpson J.R."/>
            <person name="Lauterbach L."/>
            <person name="Steele A.D."/>
            <person name="Gui C."/>
            <person name="Meng S."/>
            <person name="Li G."/>
            <person name="Viehrig K."/>
            <person name="Ye F."/>
            <person name="Su P."/>
            <person name="Kiefer A.F."/>
            <person name="Nichols A."/>
            <person name="Cepeda A.J."/>
            <person name="Yan W."/>
            <person name="Fan B."/>
            <person name="Jiang Y."/>
            <person name="Adhikari A."/>
            <person name="Zheng C.-J."/>
            <person name="Schuster L."/>
            <person name="Cowan T.M."/>
            <person name="Smanski M.J."/>
            <person name="Chevrette M.G."/>
            <person name="De Carvalho L.P.S."/>
            <person name="Shen B."/>
        </authorList>
    </citation>
    <scope>NUCLEOTIDE SEQUENCE [LARGE SCALE GENOMIC DNA]</scope>
    <source>
        <strain evidence="2 3">NPDC017990</strain>
    </source>
</reference>
<feature type="transmembrane region" description="Helical" evidence="1">
    <location>
        <begin position="21"/>
        <end position="41"/>
    </location>
</feature>
<dbReference type="Gene3D" id="1.25.40.10">
    <property type="entry name" value="Tetratricopeptide repeat domain"/>
    <property type="match status" value="2"/>
</dbReference>
<evidence type="ECO:0000313" key="3">
    <source>
        <dbReference type="Proteomes" id="UP001610818"/>
    </source>
</evidence>
<proteinExistence type="predicted"/>
<keyword evidence="1" id="KW-0812">Transmembrane</keyword>
<accession>A0ABW7QHB9</accession>
<keyword evidence="1" id="KW-0472">Membrane</keyword>
<dbReference type="EMBL" id="JBIRGQ010000001">
    <property type="protein sequence ID" value="MFH8544363.1"/>
    <property type="molecule type" value="Genomic_DNA"/>
</dbReference>
<sequence length="710" mass="76866">MASNRWHGVRISGGAMARSRRGVSILGAVVSMGGLAVLLAVPGVLQSAGISTPWMLATGVLVAGAGGAFTDLVKRRLERTATGREVVLDGCVRLPGDKRLPLVSDIDDPTLLGVRPSWSVDTGPPSPPYVQRDVHEGLVAQLQAGKFVLLVGDRLSGTTRTAYEAVRAALPGHTLIAPTSPAVDKLRAVIEHAKSLPRAVVWLDDLDQYLVPEGLTFQDVRHLVAGGHQRTIMATIKISNLNQLQSDASFEAWEAQRVLRDPKPVPLACKLTRSELDRARALSADERIGAALRPPREFGLAEYIGAGLPLFDRWRNASGTGAYPRGASLVSAAVDCRRLGLTRPLAREMLEELHTHYLAHRPRLQPEPVPEAWDWALKQHEGTLSLLMPSTPHSESAPLDVFRYLVDASEREDSERATGPEWVPDDLCTRVLALVAPDEAEAIASTAHSYGRYATVRSAFGHAIDQYSRRGGPGDERTLAARFGFARWLHVIGDFAEAEEVVRAVLGVQRQTLGADHPGTLASRQQLALLLFERGLPEAAVAECESVLARRIELLGEAAPETLESRMALTSMQERQESPHTAAARLRADTDARIADPDLGPAHSATLTSRFSLAIALWQLGQPRQAQEECRMVLEGRRRALGHAHCETLEVLGTLSSWRGQAGDAAGAAAGFAELLAAQERTLRPDDPSLRETRGLLAYWLERAAGAEAQ</sequence>
<dbReference type="SUPFAM" id="SSF48452">
    <property type="entry name" value="TPR-like"/>
    <property type="match status" value="2"/>
</dbReference>
<dbReference type="PANTHER" id="PTHR46082">
    <property type="entry name" value="ATP/GTP-BINDING PROTEIN-RELATED"/>
    <property type="match status" value="1"/>
</dbReference>
<dbReference type="RefSeq" id="WP_397707996.1">
    <property type="nucleotide sequence ID" value="NZ_JBIRGN010000001.1"/>
</dbReference>
<dbReference type="InterPro" id="IPR053137">
    <property type="entry name" value="NLR-like"/>
</dbReference>
<keyword evidence="1" id="KW-1133">Transmembrane helix</keyword>
<dbReference type="Proteomes" id="UP001610818">
    <property type="component" value="Unassembled WGS sequence"/>
</dbReference>
<dbReference type="PANTHER" id="PTHR46082:SF6">
    <property type="entry name" value="AAA+ ATPASE DOMAIN-CONTAINING PROTEIN-RELATED"/>
    <property type="match status" value="1"/>
</dbReference>
<dbReference type="Pfam" id="PF13374">
    <property type="entry name" value="TPR_10"/>
    <property type="match status" value="3"/>
</dbReference>
<gene>
    <name evidence="2" type="ORF">ACH4F9_05040</name>
</gene>
<comment type="caution">
    <text evidence="2">The sequence shown here is derived from an EMBL/GenBank/DDBJ whole genome shotgun (WGS) entry which is preliminary data.</text>
</comment>
<protein>
    <submittedName>
        <fullName evidence="2">Tetratricopeptide repeat protein</fullName>
    </submittedName>
</protein>
<name>A0ABW7QHB9_9ACTN</name>
<dbReference type="InterPro" id="IPR011990">
    <property type="entry name" value="TPR-like_helical_dom_sf"/>
</dbReference>
<keyword evidence="3" id="KW-1185">Reference proteome</keyword>
<organism evidence="2 3">
    <name type="scientific">Streptomyces longisporoflavus</name>
    <dbReference type="NCBI Taxonomy" id="28044"/>
    <lineage>
        <taxon>Bacteria</taxon>
        <taxon>Bacillati</taxon>
        <taxon>Actinomycetota</taxon>
        <taxon>Actinomycetes</taxon>
        <taxon>Kitasatosporales</taxon>
        <taxon>Streptomycetaceae</taxon>
        <taxon>Streptomyces</taxon>
    </lineage>
</organism>
<evidence type="ECO:0000313" key="2">
    <source>
        <dbReference type="EMBL" id="MFH8544363.1"/>
    </source>
</evidence>